<evidence type="ECO:0000256" key="8">
    <source>
        <dbReference type="ARBA" id="ARBA00023136"/>
    </source>
</evidence>
<dbReference type="GO" id="GO:0006874">
    <property type="term" value="P:intracellular calcium ion homeostasis"/>
    <property type="evidence" value="ECO:0007669"/>
    <property type="project" value="TreeGrafter"/>
</dbReference>
<feature type="transmembrane region" description="Helical" evidence="9">
    <location>
        <begin position="570"/>
        <end position="588"/>
    </location>
</feature>
<evidence type="ECO:0000256" key="4">
    <source>
        <dbReference type="ARBA" id="ARBA00022692"/>
    </source>
</evidence>
<sequence>MNKTVSFAAVLLVVLSIAILVPGGICRSLPNSSPELVSDGLHDDEESGFSRFNPIRFKGILMDSGEDTHTSNSSSCEQMYGFLPCSKTVPGYLFLILVYEYLLFHAESYVASGGEKIFKILGPGVFGASAFQIIGSLPEALILLASGLSSSNESAEEYVITGVGLLAGSSILLLTLIWGTCVILASQNFSTHLHSNLSDQSKKYNPIERFLVSLWPGCGIVTDLGTSRTSRIMLLSVIPLMMIQIPTIFNLSYAGQRVFVQITLAVSIVFLLFYFFYQFFHPWIQKRRLLYIKHEHLVVDILKHLQDQTMGNLLSDDGSPNVSIIRRLFEERDFDGDNVISSAELREFLQEIKTRNLQSDKENNIAEIMGEIDGDNDGKITMDEFVNVMTKWLDDTKDAMNKRYHSVKSLKDMYEILKPWIQKKREEREMMRNLIPVILEHLQNSVYGSLLAEDGTPDVPAIKRLFKDIDLDKDDTISYFELKELINNIKFGIIPHNVDVAAQKILEELDISGDQLINEAEFVSGLSKWLNTTYNQSPNSQESEGDTYHKMWEQADKLVEEKFIDNSPLAWTKAIALIVLGIVMLGVLAEPLIHSVREFSTAANLQSFYVAFILVPLATNARVAFSAINEARRKKLYTTSLTLSEIYGTVFMNNVLGLVVLLSLIYFRGLSWNFSAEILMVLAVSAFIGFLASFNTVFPVWTSLLAYLLYPMSLVLVYILGDFNWLS</sequence>
<proteinExistence type="predicted"/>
<evidence type="ECO:0000256" key="6">
    <source>
        <dbReference type="ARBA" id="ARBA00022989"/>
    </source>
</evidence>
<feature type="domain" description="EF-hand" evidence="11">
    <location>
        <begin position="457"/>
        <end position="492"/>
    </location>
</feature>
<comment type="subcellular location">
    <subcellularLocation>
        <location evidence="1">Endomembrane system</location>
        <topology evidence="1">Multi-pass membrane protein</topology>
    </subcellularLocation>
</comment>
<keyword evidence="8 9" id="KW-0472">Membrane</keyword>
<dbReference type="PANTHER" id="PTHR31503">
    <property type="entry name" value="VACUOLAR CALCIUM ION TRANSPORTER"/>
    <property type="match status" value="1"/>
</dbReference>
<feature type="transmembrane region" description="Helical" evidence="9">
    <location>
        <begin position="608"/>
        <end position="625"/>
    </location>
</feature>
<dbReference type="GO" id="GO:0005509">
    <property type="term" value="F:calcium ion binding"/>
    <property type="evidence" value="ECO:0007669"/>
    <property type="project" value="InterPro"/>
</dbReference>
<keyword evidence="2" id="KW-0813">Transport</keyword>
<keyword evidence="3" id="KW-0050">Antiport</keyword>
<feature type="transmembrane region" description="Helical" evidence="9">
    <location>
        <begin position="158"/>
        <end position="185"/>
    </location>
</feature>
<evidence type="ECO:0000256" key="7">
    <source>
        <dbReference type="ARBA" id="ARBA00023065"/>
    </source>
</evidence>
<dbReference type="OrthoDB" id="26525at2759"/>
<dbReference type="EMBL" id="NKXS01001043">
    <property type="protein sequence ID" value="PIN20883.1"/>
    <property type="molecule type" value="Genomic_DNA"/>
</dbReference>
<gene>
    <name evidence="12" type="ORF">CDL12_06439</name>
</gene>
<keyword evidence="5" id="KW-0106">Calcium</keyword>
<dbReference type="Pfam" id="PF13499">
    <property type="entry name" value="EF-hand_7"/>
    <property type="match status" value="2"/>
</dbReference>
<evidence type="ECO:0000256" key="2">
    <source>
        <dbReference type="ARBA" id="ARBA00022448"/>
    </source>
</evidence>
<evidence type="ECO:0000256" key="3">
    <source>
        <dbReference type="ARBA" id="ARBA00022449"/>
    </source>
</evidence>
<dbReference type="InterPro" id="IPR011992">
    <property type="entry name" value="EF-hand-dom_pair"/>
</dbReference>
<keyword evidence="13" id="KW-1185">Reference proteome</keyword>
<feature type="transmembrane region" description="Helical" evidence="9">
    <location>
        <begin position="259"/>
        <end position="280"/>
    </location>
</feature>
<dbReference type="InterPro" id="IPR018247">
    <property type="entry name" value="EF_Hand_1_Ca_BS"/>
</dbReference>
<dbReference type="GO" id="GO:0015369">
    <property type="term" value="F:calcium:proton antiporter activity"/>
    <property type="evidence" value="ECO:0007669"/>
    <property type="project" value="TreeGrafter"/>
</dbReference>
<name>A0A2G9HTV0_9LAMI</name>
<evidence type="ECO:0000256" key="9">
    <source>
        <dbReference type="SAM" id="Phobius"/>
    </source>
</evidence>
<dbReference type="PANTHER" id="PTHR31503:SF79">
    <property type="entry name" value="CALCIUM-BINDING EF-HAND PROTEIN"/>
    <property type="match status" value="1"/>
</dbReference>
<reference evidence="13" key="1">
    <citation type="journal article" date="2018" name="Gigascience">
        <title>Genome assembly of the Pink Ipe (Handroanthus impetiginosus, Bignoniaceae), a highly valued, ecologically keystone Neotropical timber forest tree.</title>
        <authorList>
            <person name="Silva-Junior O.B."/>
            <person name="Grattapaglia D."/>
            <person name="Novaes E."/>
            <person name="Collevatti R.G."/>
        </authorList>
    </citation>
    <scope>NUCLEOTIDE SEQUENCE [LARGE SCALE GENOMIC DNA]</scope>
    <source>
        <strain evidence="13">cv. UFG-1</strain>
    </source>
</reference>
<organism evidence="12 13">
    <name type="scientific">Handroanthus impetiginosus</name>
    <dbReference type="NCBI Taxonomy" id="429701"/>
    <lineage>
        <taxon>Eukaryota</taxon>
        <taxon>Viridiplantae</taxon>
        <taxon>Streptophyta</taxon>
        <taxon>Embryophyta</taxon>
        <taxon>Tracheophyta</taxon>
        <taxon>Spermatophyta</taxon>
        <taxon>Magnoliopsida</taxon>
        <taxon>eudicotyledons</taxon>
        <taxon>Gunneridae</taxon>
        <taxon>Pentapetalae</taxon>
        <taxon>asterids</taxon>
        <taxon>lamiids</taxon>
        <taxon>Lamiales</taxon>
        <taxon>Bignoniaceae</taxon>
        <taxon>Crescentiina</taxon>
        <taxon>Tabebuia alliance</taxon>
        <taxon>Handroanthus</taxon>
    </lineage>
</organism>
<dbReference type="PROSITE" id="PS00018">
    <property type="entry name" value="EF_HAND_1"/>
    <property type="match status" value="4"/>
</dbReference>
<evidence type="ECO:0000313" key="13">
    <source>
        <dbReference type="Proteomes" id="UP000231279"/>
    </source>
</evidence>
<evidence type="ECO:0000259" key="11">
    <source>
        <dbReference type="PROSITE" id="PS50222"/>
    </source>
</evidence>
<feature type="signal peptide" evidence="10">
    <location>
        <begin position="1"/>
        <end position="26"/>
    </location>
</feature>
<dbReference type="PROSITE" id="PS50222">
    <property type="entry name" value="EF_HAND_2"/>
    <property type="match status" value="3"/>
</dbReference>
<keyword evidence="10" id="KW-0732">Signal</keyword>
<dbReference type="InterPro" id="IPR004837">
    <property type="entry name" value="NaCa_Exmemb"/>
</dbReference>
<dbReference type="InterPro" id="IPR002048">
    <property type="entry name" value="EF_hand_dom"/>
</dbReference>
<dbReference type="GO" id="GO:0016020">
    <property type="term" value="C:membrane"/>
    <property type="evidence" value="ECO:0007669"/>
    <property type="project" value="InterPro"/>
</dbReference>
<evidence type="ECO:0000256" key="5">
    <source>
        <dbReference type="ARBA" id="ARBA00022837"/>
    </source>
</evidence>
<keyword evidence="7" id="KW-0406">Ion transport</keyword>
<feature type="transmembrane region" description="Helical" evidence="9">
    <location>
        <begin position="704"/>
        <end position="721"/>
    </location>
</feature>
<dbReference type="GO" id="GO:0012505">
    <property type="term" value="C:endomembrane system"/>
    <property type="evidence" value="ECO:0007669"/>
    <property type="project" value="UniProtKB-SubCell"/>
</dbReference>
<protein>
    <submittedName>
        <fullName evidence="12">Calmodulin and related proteins (EF-Hand superfamily)</fullName>
    </submittedName>
</protein>
<feature type="transmembrane region" description="Helical" evidence="9">
    <location>
        <begin position="646"/>
        <end position="666"/>
    </location>
</feature>
<feature type="transmembrane region" description="Helical" evidence="9">
    <location>
        <begin position="89"/>
        <end position="106"/>
    </location>
</feature>
<dbReference type="SUPFAM" id="SSF47473">
    <property type="entry name" value="EF-hand"/>
    <property type="match status" value="1"/>
</dbReference>
<dbReference type="Proteomes" id="UP000231279">
    <property type="component" value="Unassembled WGS sequence"/>
</dbReference>
<accession>A0A2G9HTV0</accession>
<evidence type="ECO:0000256" key="10">
    <source>
        <dbReference type="SAM" id="SignalP"/>
    </source>
</evidence>
<feature type="domain" description="EF-hand" evidence="11">
    <location>
        <begin position="320"/>
        <end position="355"/>
    </location>
</feature>
<evidence type="ECO:0000256" key="1">
    <source>
        <dbReference type="ARBA" id="ARBA00004127"/>
    </source>
</evidence>
<comment type="caution">
    <text evidence="12">The sequence shown here is derived from an EMBL/GenBank/DDBJ whole genome shotgun (WGS) entry which is preliminary data.</text>
</comment>
<dbReference type="SMART" id="SM00054">
    <property type="entry name" value="EFh"/>
    <property type="match status" value="4"/>
</dbReference>
<dbReference type="Pfam" id="PF01699">
    <property type="entry name" value="Na_Ca_ex"/>
    <property type="match status" value="1"/>
</dbReference>
<feature type="transmembrane region" description="Helical" evidence="9">
    <location>
        <begin position="118"/>
        <end position="138"/>
    </location>
</feature>
<evidence type="ECO:0000313" key="12">
    <source>
        <dbReference type="EMBL" id="PIN20883.1"/>
    </source>
</evidence>
<keyword evidence="6 9" id="KW-1133">Transmembrane helix</keyword>
<feature type="transmembrane region" description="Helical" evidence="9">
    <location>
        <begin position="232"/>
        <end position="253"/>
    </location>
</feature>
<dbReference type="CDD" id="cd00051">
    <property type="entry name" value="EFh"/>
    <property type="match status" value="1"/>
</dbReference>
<dbReference type="AlphaFoldDB" id="A0A2G9HTV0"/>
<feature type="domain" description="EF-hand" evidence="11">
    <location>
        <begin position="360"/>
        <end position="395"/>
    </location>
</feature>
<dbReference type="InterPro" id="IPR004713">
    <property type="entry name" value="CaH_exchang"/>
</dbReference>
<keyword evidence="4 9" id="KW-0812">Transmembrane</keyword>
<dbReference type="Gene3D" id="1.10.238.10">
    <property type="entry name" value="EF-hand"/>
    <property type="match status" value="2"/>
</dbReference>
<feature type="transmembrane region" description="Helical" evidence="9">
    <location>
        <begin position="678"/>
        <end position="697"/>
    </location>
</feature>
<feature type="chain" id="PRO_5013546858" evidence="10">
    <location>
        <begin position="27"/>
        <end position="727"/>
    </location>
</feature>